<evidence type="ECO:0000256" key="3">
    <source>
        <dbReference type="ARBA" id="ARBA00022692"/>
    </source>
</evidence>
<evidence type="ECO:0000256" key="1">
    <source>
        <dbReference type="ARBA" id="ARBA00004141"/>
    </source>
</evidence>
<dbReference type="Proteomes" id="UP000007264">
    <property type="component" value="Unassembled WGS sequence"/>
</dbReference>
<feature type="region of interest" description="Disordered" evidence="6">
    <location>
        <begin position="310"/>
        <end position="361"/>
    </location>
</feature>
<evidence type="ECO:0000256" key="5">
    <source>
        <dbReference type="ARBA" id="ARBA00023136"/>
    </source>
</evidence>
<dbReference type="PANTHER" id="PTHR31632:SF2">
    <property type="entry name" value="PLASMA MEMBRANE IRON PERMEASE"/>
    <property type="match status" value="1"/>
</dbReference>
<dbReference type="OrthoDB" id="4364at2759"/>
<dbReference type="KEGG" id="csl:COCSUDRAFT_52684"/>
<dbReference type="eggNOG" id="ENOG502QQWE">
    <property type="taxonomic scope" value="Eukaryota"/>
</dbReference>
<comment type="similarity">
    <text evidence="2">Belongs to the oxidase-dependent Fe transporter (OFeT) (TC 9.A.10.1) family.</text>
</comment>
<evidence type="ECO:0000256" key="2">
    <source>
        <dbReference type="ARBA" id="ARBA00008333"/>
    </source>
</evidence>
<feature type="transmembrane region" description="Helical" evidence="7">
    <location>
        <begin position="44"/>
        <end position="68"/>
    </location>
</feature>
<dbReference type="GO" id="GO:0033573">
    <property type="term" value="C:high-affinity iron permease complex"/>
    <property type="evidence" value="ECO:0007669"/>
    <property type="project" value="InterPro"/>
</dbReference>
<dbReference type="GeneID" id="17044110"/>
<evidence type="ECO:0000256" key="4">
    <source>
        <dbReference type="ARBA" id="ARBA00022989"/>
    </source>
</evidence>
<dbReference type="PANTHER" id="PTHR31632">
    <property type="entry name" value="IRON TRANSPORTER FTH1"/>
    <property type="match status" value="1"/>
</dbReference>
<evidence type="ECO:0000313" key="8">
    <source>
        <dbReference type="EMBL" id="EIE26106.1"/>
    </source>
</evidence>
<reference evidence="8 9" key="1">
    <citation type="journal article" date="2012" name="Genome Biol.">
        <title>The genome of the polar eukaryotic microalga coccomyxa subellipsoidea reveals traits of cold adaptation.</title>
        <authorList>
            <person name="Blanc G."/>
            <person name="Agarkova I."/>
            <person name="Grimwood J."/>
            <person name="Kuo A."/>
            <person name="Brueggeman A."/>
            <person name="Dunigan D."/>
            <person name="Gurnon J."/>
            <person name="Ladunga I."/>
            <person name="Lindquist E."/>
            <person name="Lucas S."/>
            <person name="Pangilinan J."/>
            <person name="Proschold T."/>
            <person name="Salamov A."/>
            <person name="Schmutz J."/>
            <person name="Weeks D."/>
            <person name="Yamada T."/>
            <person name="Claverie J.M."/>
            <person name="Grigoriev I."/>
            <person name="Van Etten J."/>
            <person name="Lomsadze A."/>
            <person name="Borodovsky M."/>
        </authorList>
    </citation>
    <scope>NUCLEOTIDE SEQUENCE [LARGE SCALE GENOMIC DNA]</scope>
    <source>
        <strain evidence="8 9">C-169</strain>
    </source>
</reference>
<organism evidence="8 9">
    <name type="scientific">Coccomyxa subellipsoidea (strain C-169)</name>
    <name type="common">Green microalga</name>
    <dbReference type="NCBI Taxonomy" id="574566"/>
    <lineage>
        <taxon>Eukaryota</taxon>
        <taxon>Viridiplantae</taxon>
        <taxon>Chlorophyta</taxon>
        <taxon>core chlorophytes</taxon>
        <taxon>Trebouxiophyceae</taxon>
        <taxon>Trebouxiophyceae incertae sedis</taxon>
        <taxon>Coccomyxaceae</taxon>
        <taxon>Coccomyxa</taxon>
        <taxon>Coccomyxa subellipsoidea</taxon>
    </lineage>
</organism>
<feature type="transmembrane region" description="Helical" evidence="7">
    <location>
        <begin position="164"/>
        <end position="185"/>
    </location>
</feature>
<protein>
    <submittedName>
        <fullName evidence="8">Iron permease FTR1</fullName>
    </submittedName>
</protein>
<evidence type="ECO:0000256" key="7">
    <source>
        <dbReference type="SAM" id="Phobius"/>
    </source>
</evidence>
<dbReference type="EMBL" id="AGSI01000003">
    <property type="protein sequence ID" value="EIE26106.1"/>
    <property type="molecule type" value="Genomic_DNA"/>
</dbReference>
<dbReference type="GO" id="GO:0015093">
    <property type="term" value="F:ferrous iron transmembrane transporter activity"/>
    <property type="evidence" value="ECO:0007669"/>
    <property type="project" value="TreeGrafter"/>
</dbReference>
<sequence length="361" mass="39529">MNDIFSIAAMFILFRETLEAAVIISVMLQLCSKLGLHKLKKWVWAGAIAGIGLAIVIGIIFICLFYVAQQQVFKGSGRSIFEAFLMLIASALITLLAMMMLKYKGYEEKWRAKLENASQAQTKGGRTQGWWQIFLMAFSNTLREGLESVVFLCGVTAGVDPRSIPLAGIVGIILGVIVGVILYYTGKSISNIGWFLVIMSVLLLFIAAGLTARGFTYFQFVGWFGYYGYPNSARPWQNRQLWDWSRCCSMDVTKNKFFGLVSALFGYTDSGTAIWLFAYFGYWLEIIIVLSARAARGTLLSAMKKRPGRQGATLPALAPKEGVTAPGTPPSPDAKVPAAPLNGDAHATNGKHAETQLTSAK</sequence>
<feature type="transmembrane region" description="Helical" evidence="7">
    <location>
        <begin position="273"/>
        <end position="295"/>
    </location>
</feature>
<comment type="caution">
    <text evidence="8">The sequence shown here is derived from an EMBL/GenBank/DDBJ whole genome shotgun (WGS) entry which is preliminary data.</text>
</comment>
<dbReference type="Pfam" id="PF03239">
    <property type="entry name" value="FTR1"/>
    <property type="match status" value="1"/>
</dbReference>
<evidence type="ECO:0000313" key="9">
    <source>
        <dbReference type="Proteomes" id="UP000007264"/>
    </source>
</evidence>
<comment type="subcellular location">
    <subcellularLocation>
        <location evidence="1">Membrane</location>
        <topology evidence="1">Multi-pass membrane protein</topology>
    </subcellularLocation>
</comment>
<proteinExistence type="inferred from homology"/>
<accession>I0Z637</accession>
<name>I0Z637_COCSC</name>
<dbReference type="RefSeq" id="XP_005650650.1">
    <property type="nucleotide sequence ID" value="XM_005650593.1"/>
</dbReference>
<feature type="transmembrane region" description="Helical" evidence="7">
    <location>
        <begin position="80"/>
        <end position="101"/>
    </location>
</feature>
<dbReference type="STRING" id="574566.I0Z637"/>
<dbReference type="InterPro" id="IPR004923">
    <property type="entry name" value="FTR1/Fip1/EfeU"/>
</dbReference>
<keyword evidence="4 7" id="KW-1133">Transmembrane helix</keyword>
<evidence type="ECO:0000256" key="6">
    <source>
        <dbReference type="SAM" id="MobiDB-lite"/>
    </source>
</evidence>
<keyword evidence="9" id="KW-1185">Reference proteome</keyword>
<feature type="transmembrane region" description="Helical" evidence="7">
    <location>
        <begin position="192"/>
        <end position="212"/>
    </location>
</feature>
<dbReference type="AlphaFoldDB" id="I0Z637"/>
<keyword evidence="3 7" id="KW-0812">Transmembrane</keyword>
<keyword evidence="5 7" id="KW-0472">Membrane</keyword>
<gene>
    <name evidence="8" type="ORF">COCSUDRAFT_52684</name>
</gene>